<dbReference type="Proteomes" id="UP001642464">
    <property type="component" value="Unassembled WGS sequence"/>
</dbReference>
<feature type="region of interest" description="Disordered" evidence="2">
    <location>
        <begin position="1"/>
        <end position="60"/>
    </location>
</feature>
<feature type="compositionally biased region" description="Basic and acidic residues" evidence="2">
    <location>
        <begin position="21"/>
        <end position="36"/>
    </location>
</feature>
<accession>A0ABP0S3C4</accession>
<comment type="caution">
    <text evidence="3">The sequence shown here is derived from an EMBL/GenBank/DDBJ whole genome shotgun (WGS) entry which is preliminary data.</text>
</comment>
<feature type="coiled-coil region" evidence="1">
    <location>
        <begin position="86"/>
        <end position="245"/>
    </location>
</feature>
<feature type="region of interest" description="Disordered" evidence="2">
    <location>
        <begin position="263"/>
        <end position="287"/>
    </location>
</feature>
<protein>
    <submittedName>
        <fullName evidence="3">Uncharacterized protein</fullName>
    </submittedName>
</protein>
<name>A0ABP0S3C4_9DINO</name>
<dbReference type="EMBL" id="CAXAMM010042796">
    <property type="protein sequence ID" value="CAK9106831.1"/>
    <property type="molecule type" value="Genomic_DNA"/>
</dbReference>
<gene>
    <name evidence="3" type="ORF">SCF082_LOCUS49750</name>
</gene>
<evidence type="ECO:0000313" key="3">
    <source>
        <dbReference type="EMBL" id="CAK9106831.1"/>
    </source>
</evidence>
<sequence length="287" mass="32150">MAPGFGTGTLAFGEQKTPQRRVKEWSPIDRMLAEKGSKRRSKTELPPISPSPPPVTTTETQVQTDSWVAFLKEALAISLVPEQQKYKALQSEMAAVQLQLKEKQEEVAAVHLQLKEKQDEIESQRRRAAEAENAHAAELARLAAEHFRLMGENSQLMEEKKSMDELKKTFEKQRLCWAQEREAFEAAQNLLRAELQSARTEIDDENEKWRKEAVATSLVPEQQKYDALQSEMAVAQLQLKEKQEEVAAYGGEQPSRKCACCGAGSAHGGEQPVHGGKEVRGQAEKDL</sequence>
<keyword evidence="4" id="KW-1185">Reference proteome</keyword>
<reference evidence="3 4" key="1">
    <citation type="submission" date="2024-02" db="EMBL/GenBank/DDBJ databases">
        <authorList>
            <person name="Chen Y."/>
            <person name="Shah S."/>
            <person name="Dougan E. K."/>
            <person name="Thang M."/>
            <person name="Chan C."/>
        </authorList>
    </citation>
    <scope>NUCLEOTIDE SEQUENCE [LARGE SCALE GENOMIC DNA]</scope>
</reference>
<feature type="compositionally biased region" description="Basic and acidic residues" evidence="2">
    <location>
        <begin position="275"/>
        <end position="287"/>
    </location>
</feature>
<evidence type="ECO:0000313" key="4">
    <source>
        <dbReference type="Proteomes" id="UP001642464"/>
    </source>
</evidence>
<organism evidence="3 4">
    <name type="scientific">Durusdinium trenchii</name>
    <dbReference type="NCBI Taxonomy" id="1381693"/>
    <lineage>
        <taxon>Eukaryota</taxon>
        <taxon>Sar</taxon>
        <taxon>Alveolata</taxon>
        <taxon>Dinophyceae</taxon>
        <taxon>Suessiales</taxon>
        <taxon>Symbiodiniaceae</taxon>
        <taxon>Durusdinium</taxon>
    </lineage>
</organism>
<proteinExistence type="predicted"/>
<evidence type="ECO:0000256" key="2">
    <source>
        <dbReference type="SAM" id="MobiDB-lite"/>
    </source>
</evidence>
<keyword evidence="1" id="KW-0175">Coiled coil</keyword>
<evidence type="ECO:0000256" key="1">
    <source>
        <dbReference type="SAM" id="Coils"/>
    </source>
</evidence>